<feature type="binding site" evidence="3">
    <location>
        <position position="215"/>
    </location>
    <ligand>
        <name>substrate</name>
    </ligand>
</feature>
<keyword evidence="3" id="KW-0479">Metal-binding</keyword>
<dbReference type="EMBL" id="QRGO01000002">
    <property type="protein sequence ID" value="RDV01928.1"/>
    <property type="molecule type" value="Genomic_DNA"/>
</dbReference>
<dbReference type="Gene3D" id="3.40.190.170">
    <property type="entry name" value="Bacterial extracellular solute-binding protein, family 7"/>
    <property type="match status" value="1"/>
</dbReference>
<evidence type="ECO:0000256" key="3">
    <source>
        <dbReference type="PIRSR" id="PIRSR039026-2"/>
    </source>
</evidence>
<dbReference type="RefSeq" id="WP_115518052.1">
    <property type="nucleotide sequence ID" value="NZ_QRGO01000002.1"/>
</dbReference>
<feature type="binding site" evidence="3">
    <location>
        <position position="216"/>
    </location>
    <ligand>
        <name>Na(+)</name>
        <dbReference type="ChEBI" id="CHEBI:29101"/>
    </ligand>
</feature>
<dbReference type="OrthoDB" id="9780733at2"/>
<dbReference type="CDD" id="cd13604">
    <property type="entry name" value="PBP2_TRAP_ketoacid_lactate_like"/>
    <property type="match status" value="1"/>
</dbReference>
<dbReference type="GO" id="GO:0031317">
    <property type="term" value="C:tripartite ATP-independent periplasmic transporter complex"/>
    <property type="evidence" value="ECO:0007669"/>
    <property type="project" value="InterPro"/>
</dbReference>
<comment type="caution">
    <text evidence="4">The sequence shown here is derived from an EMBL/GenBank/DDBJ whole genome shotgun (WGS) entry which is preliminary data.</text>
</comment>
<dbReference type="GO" id="GO:0055085">
    <property type="term" value="P:transmembrane transport"/>
    <property type="evidence" value="ECO:0007669"/>
    <property type="project" value="InterPro"/>
</dbReference>
<dbReference type="AlphaFoldDB" id="A0A371B2Y0"/>
<reference evidence="5" key="1">
    <citation type="submission" date="2018-08" db="EMBL/GenBank/DDBJ databases">
        <authorList>
            <person name="Kim S.-J."/>
            <person name="Jung G.-Y."/>
        </authorList>
    </citation>
    <scope>NUCLEOTIDE SEQUENCE [LARGE SCALE GENOMIC DNA]</scope>
    <source>
        <strain evidence="5">GY_H</strain>
    </source>
</reference>
<dbReference type="InterPro" id="IPR026289">
    <property type="entry name" value="SBP_TakP-like"/>
</dbReference>
<dbReference type="PIRSF" id="PIRSF039026">
    <property type="entry name" value="SiaP"/>
    <property type="match status" value="1"/>
</dbReference>
<feature type="binding site" evidence="2">
    <location>
        <position position="157"/>
    </location>
    <ligand>
        <name>substrate</name>
    </ligand>
</feature>
<feature type="binding site" evidence="2">
    <location>
        <position position="178"/>
    </location>
    <ligand>
        <name>substrate</name>
    </ligand>
</feature>
<dbReference type="Pfam" id="PF03480">
    <property type="entry name" value="DctP"/>
    <property type="match status" value="1"/>
</dbReference>
<keyword evidence="5" id="KW-1185">Reference proteome</keyword>
<dbReference type="PANTHER" id="PTHR33376">
    <property type="match status" value="1"/>
</dbReference>
<dbReference type="Gene3D" id="3.40.190.10">
    <property type="entry name" value="Periplasmic binding protein-like II"/>
    <property type="match status" value="1"/>
</dbReference>
<evidence type="ECO:0000313" key="4">
    <source>
        <dbReference type="EMBL" id="RDV01928.1"/>
    </source>
</evidence>
<gene>
    <name evidence="4" type="ORF">DXH78_15060</name>
</gene>
<dbReference type="InterPro" id="IPR018389">
    <property type="entry name" value="DctP_fam"/>
</dbReference>
<protein>
    <submittedName>
        <fullName evidence="4">ABC transporter substrate-binding protein</fullName>
    </submittedName>
</protein>
<dbReference type="Proteomes" id="UP000263993">
    <property type="component" value="Unassembled WGS sequence"/>
</dbReference>
<sequence>MRRRDFSKLLLAGTAGTIAAPAVVRAQAAFNWKMTSFYGPNAAFYSTGPGSAKDLCKRIEEMSGGRLKIQFYGAGELIPAAEGFDAVSSGTVEMNYANSYFWTGKSFAAQYFTAVPFGLNFQGFNGWYYDGGGKELWREVYDKFNLVPFACGNTGVQMTGWFRKPIEKVEDLKGIKMRIPGLAGRVYKELGVDARLIAPGEIFPNLERGVIDAAEFVGPYLDRQLGLQKVAKYYYTTGWHEMATTSELTINKAKWESLPPDLKAIVENACAACNVISEAWCQKNNAEAYEDLVKNQGVIAGPLPDDVVKALRVATTKILAEAVEKDPVTKKVHDSYFAYKAKYDEWADKSETVYHTKIRKAS</sequence>
<evidence type="ECO:0000256" key="1">
    <source>
        <dbReference type="ARBA" id="ARBA00022729"/>
    </source>
</evidence>
<dbReference type="GO" id="GO:0046872">
    <property type="term" value="F:metal ion binding"/>
    <property type="evidence" value="ECO:0007669"/>
    <property type="project" value="UniProtKB-KW"/>
</dbReference>
<keyword evidence="1" id="KW-0732">Signal</keyword>
<proteinExistence type="predicted"/>
<evidence type="ECO:0000256" key="2">
    <source>
        <dbReference type="PIRSR" id="PIRSR039026-1"/>
    </source>
</evidence>
<evidence type="ECO:0000313" key="5">
    <source>
        <dbReference type="Proteomes" id="UP000263993"/>
    </source>
</evidence>
<feature type="binding site" evidence="3">
    <location>
        <position position="241"/>
    </location>
    <ligand>
        <name>substrate</name>
    </ligand>
</feature>
<dbReference type="NCBIfam" id="NF037995">
    <property type="entry name" value="TRAP_S1"/>
    <property type="match status" value="1"/>
</dbReference>
<dbReference type="InterPro" id="IPR038404">
    <property type="entry name" value="TRAP_DctP_sf"/>
</dbReference>
<dbReference type="PANTHER" id="PTHR33376:SF5">
    <property type="entry name" value="EXTRACYTOPLASMIC SOLUTE RECEPTOR PROTEIN"/>
    <property type="match status" value="1"/>
</dbReference>
<accession>A0A371B2Y0</accession>
<name>A0A371B2Y0_9BRAD</name>
<organism evidence="4 5">
    <name type="scientific">Undibacter mobilis</name>
    <dbReference type="NCBI Taxonomy" id="2292256"/>
    <lineage>
        <taxon>Bacteria</taxon>
        <taxon>Pseudomonadati</taxon>
        <taxon>Pseudomonadota</taxon>
        <taxon>Alphaproteobacteria</taxon>
        <taxon>Hyphomicrobiales</taxon>
        <taxon>Nitrobacteraceae</taxon>
        <taxon>Undibacter</taxon>
    </lineage>
</organism>